<dbReference type="AlphaFoldDB" id="A0A420ZD84"/>
<name>A0A420ZD84_UNCK3</name>
<dbReference type="Pfam" id="PF20803">
    <property type="entry name" value="PaaX_M"/>
    <property type="match status" value="1"/>
</dbReference>
<dbReference type="InterPro" id="IPR048846">
    <property type="entry name" value="PaaX-like_central"/>
</dbReference>
<dbReference type="InterPro" id="IPR021127">
    <property type="entry name" value="CRISPR_associated_Cas2"/>
</dbReference>
<keyword evidence="6" id="KW-0051">Antiviral defense</keyword>
<keyword evidence="5" id="KW-0460">Magnesium</keyword>
<reference evidence="8 9" key="1">
    <citation type="submission" date="2018-06" db="EMBL/GenBank/DDBJ databases">
        <title>Extensive metabolic versatility and redundancy in microbially diverse, dynamic hydrothermal sediments.</title>
        <authorList>
            <person name="Dombrowski N."/>
            <person name="Teske A."/>
            <person name="Baker B.J."/>
        </authorList>
    </citation>
    <scope>NUCLEOTIDE SEQUENCE [LARGE SCALE GENOMIC DNA]</scope>
    <source>
        <strain evidence="8">B79_G16</strain>
    </source>
</reference>
<evidence type="ECO:0000256" key="5">
    <source>
        <dbReference type="ARBA" id="ARBA00022842"/>
    </source>
</evidence>
<evidence type="ECO:0000256" key="6">
    <source>
        <dbReference type="ARBA" id="ARBA00023118"/>
    </source>
</evidence>
<dbReference type="EMBL" id="QMNG01000003">
    <property type="protein sequence ID" value="RLC37530.1"/>
    <property type="molecule type" value="Genomic_DNA"/>
</dbReference>
<dbReference type="NCBIfam" id="TIGR01573">
    <property type="entry name" value="cas2"/>
    <property type="match status" value="1"/>
</dbReference>
<keyword evidence="3 8" id="KW-0255">Endonuclease</keyword>
<accession>A0A420ZD84</accession>
<dbReference type="GO" id="GO:0004521">
    <property type="term" value="F:RNA endonuclease activity"/>
    <property type="evidence" value="ECO:0007669"/>
    <property type="project" value="InterPro"/>
</dbReference>
<evidence type="ECO:0000259" key="7">
    <source>
        <dbReference type="Pfam" id="PF20803"/>
    </source>
</evidence>
<feature type="domain" description="Transcriptional repressor PaaX-like central Cas2-like" evidence="7">
    <location>
        <begin position="93"/>
        <end position="161"/>
    </location>
</feature>
<gene>
    <name evidence="8" type="primary">cas2</name>
    <name evidence="8" type="ORF">DRH29_01530</name>
</gene>
<dbReference type="Proteomes" id="UP000281261">
    <property type="component" value="Unassembled WGS sequence"/>
</dbReference>
<evidence type="ECO:0000313" key="8">
    <source>
        <dbReference type="EMBL" id="RLC37530.1"/>
    </source>
</evidence>
<evidence type="ECO:0000256" key="2">
    <source>
        <dbReference type="ARBA" id="ARBA00022723"/>
    </source>
</evidence>
<evidence type="ECO:0000256" key="4">
    <source>
        <dbReference type="ARBA" id="ARBA00022801"/>
    </source>
</evidence>
<dbReference type="Gene3D" id="3.30.70.2650">
    <property type="match status" value="1"/>
</dbReference>
<dbReference type="GO" id="GO:0043571">
    <property type="term" value="P:maintenance of CRISPR repeat elements"/>
    <property type="evidence" value="ECO:0007669"/>
    <property type="project" value="InterPro"/>
</dbReference>
<organism evidence="8 9">
    <name type="scientific">candidate division Kazan bacterium</name>
    <dbReference type="NCBI Taxonomy" id="2202143"/>
    <lineage>
        <taxon>Bacteria</taxon>
        <taxon>Bacteria division Kazan-3B-28</taxon>
    </lineage>
</organism>
<evidence type="ECO:0000256" key="1">
    <source>
        <dbReference type="ARBA" id="ARBA00022722"/>
    </source>
</evidence>
<comment type="caution">
    <text evidence="8">The sequence shown here is derived from an EMBL/GenBank/DDBJ whole genome shotgun (WGS) entry which is preliminary data.</text>
</comment>
<evidence type="ECO:0000313" key="9">
    <source>
        <dbReference type="Proteomes" id="UP000281261"/>
    </source>
</evidence>
<evidence type="ECO:0000256" key="3">
    <source>
        <dbReference type="ARBA" id="ARBA00022759"/>
    </source>
</evidence>
<sequence length="163" mass="19037">MKNNLQSVNKSVVREVIVRLFKTSVVETADLLGLILETKYKGFQLLKKGELRRKVSELIKNGEIKKQGENKYQLTKYGVVRALPAIKKILAKDGQTRVLVFDIPESKRKLRDSFRSHIKTLGFKKHQQSVWVSEYDCENWMLKIIDYHKVGNYTSLYIGKHIW</sequence>
<protein>
    <submittedName>
        <fullName evidence="8">CRISPR-associated endonuclease Cas2</fullName>
    </submittedName>
</protein>
<keyword evidence="4" id="KW-0378">Hydrolase</keyword>
<proteinExistence type="predicted"/>
<keyword evidence="2" id="KW-0479">Metal-binding</keyword>
<keyword evidence="1" id="KW-0540">Nuclease</keyword>